<evidence type="ECO:0000256" key="5">
    <source>
        <dbReference type="ARBA" id="ARBA00022729"/>
    </source>
</evidence>
<keyword evidence="9" id="KW-1185">Reference proteome</keyword>
<dbReference type="InterPro" id="IPR003087">
    <property type="entry name" value="LCN2/LCN12"/>
</dbReference>
<reference evidence="10" key="1">
    <citation type="submission" date="2025-08" db="UniProtKB">
        <authorList>
            <consortium name="RefSeq"/>
        </authorList>
    </citation>
    <scope>IDENTIFICATION</scope>
</reference>
<dbReference type="Pfam" id="PF00061">
    <property type="entry name" value="Lipocalin"/>
    <property type="match status" value="1"/>
</dbReference>
<dbReference type="GeneID" id="103593519"/>
<evidence type="ECO:0000256" key="1">
    <source>
        <dbReference type="ARBA" id="ARBA00004613"/>
    </source>
</evidence>
<dbReference type="InterPro" id="IPR012674">
    <property type="entry name" value="Calycin"/>
</dbReference>
<evidence type="ECO:0000313" key="9">
    <source>
        <dbReference type="Proteomes" id="UP000694923"/>
    </source>
</evidence>
<dbReference type="SUPFAM" id="SSF50814">
    <property type="entry name" value="Lipocalins"/>
    <property type="match status" value="1"/>
</dbReference>
<keyword evidence="6" id="KW-1015">Disulfide bond</keyword>
<name>A0ABM0R298_GALVR</name>
<dbReference type="PRINTS" id="PR01275">
    <property type="entry name" value="NGELATINASE"/>
</dbReference>
<comment type="similarity">
    <text evidence="2">Belongs to the calycin superfamily. Lipocalin family.</text>
</comment>
<dbReference type="InterPro" id="IPR000566">
    <property type="entry name" value="Lipocln_cytosolic_FA-bd_dom"/>
</dbReference>
<accession>A0ABM0R298</accession>
<dbReference type="PANTHER" id="PTHR11430">
    <property type="entry name" value="LIPOCALIN"/>
    <property type="match status" value="1"/>
</dbReference>
<evidence type="ECO:0000256" key="2">
    <source>
        <dbReference type="ARBA" id="ARBA00006889"/>
    </source>
</evidence>
<evidence type="ECO:0000256" key="3">
    <source>
        <dbReference type="ARBA" id="ARBA00022448"/>
    </source>
</evidence>
<gene>
    <name evidence="10" type="primary">LCN12</name>
</gene>
<dbReference type="InterPro" id="IPR002345">
    <property type="entry name" value="Lipocalin"/>
</dbReference>
<keyword evidence="5" id="KW-0732">Signal</keyword>
<feature type="domain" description="Lipocalin/cytosolic fatty-acid binding" evidence="8">
    <location>
        <begin position="16"/>
        <end position="158"/>
    </location>
</feature>
<sequence>GGSWSWPYPSPALQFQGEWFVLGLAGNAFKKEDRALLNPFITTFMLNSKGHLEVSNAMTRGRRCNSWSYVLIPAAQPGRFTVGKGTGVDSEDVQVVDSDYTSYALLLSRRRTGSQTVLRVSLLGRNWKLPPGSLDKFVCLGRAQGLSEDNIVFPDFTDWSLRPGAC</sequence>
<dbReference type="RefSeq" id="XP_008574739.1">
    <property type="nucleotide sequence ID" value="XM_008576517.1"/>
</dbReference>
<organism evidence="9 10">
    <name type="scientific">Galeopterus variegatus</name>
    <name type="common">Malayan flying lemur</name>
    <name type="synonym">Cynocephalus variegatus</name>
    <dbReference type="NCBI Taxonomy" id="482537"/>
    <lineage>
        <taxon>Eukaryota</taxon>
        <taxon>Metazoa</taxon>
        <taxon>Chordata</taxon>
        <taxon>Craniata</taxon>
        <taxon>Vertebrata</taxon>
        <taxon>Euteleostomi</taxon>
        <taxon>Mammalia</taxon>
        <taxon>Eutheria</taxon>
        <taxon>Euarchontoglires</taxon>
        <taxon>Dermoptera</taxon>
        <taxon>Cynocephalidae</taxon>
        <taxon>Galeopterus</taxon>
    </lineage>
</organism>
<keyword evidence="3" id="KW-0813">Transport</keyword>
<evidence type="ECO:0000313" key="10">
    <source>
        <dbReference type="RefSeq" id="XP_008574739.1"/>
    </source>
</evidence>
<keyword evidence="4" id="KW-0964">Secreted</keyword>
<evidence type="ECO:0000259" key="8">
    <source>
        <dbReference type="Pfam" id="PF00061"/>
    </source>
</evidence>
<dbReference type="PANTHER" id="PTHR11430:SF12">
    <property type="entry name" value="EPIDIDYMAL-SPECIFIC LIPOCALIN-12"/>
    <property type="match status" value="1"/>
</dbReference>
<evidence type="ECO:0000256" key="6">
    <source>
        <dbReference type="ARBA" id="ARBA00023157"/>
    </source>
</evidence>
<dbReference type="Gene3D" id="2.40.128.20">
    <property type="match status" value="1"/>
</dbReference>
<protein>
    <submittedName>
        <fullName evidence="10">Epididymal-specific lipocalin-12</fullName>
    </submittedName>
</protein>
<feature type="non-terminal residue" evidence="10">
    <location>
        <position position="1"/>
    </location>
</feature>
<comment type="subcellular location">
    <subcellularLocation>
        <location evidence="1">Secreted</location>
    </subcellularLocation>
</comment>
<proteinExistence type="inferred from homology"/>
<evidence type="ECO:0000256" key="4">
    <source>
        <dbReference type="ARBA" id="ARBA00022525"/>
    </source>
</evidence>
<keyword evidence="7" id="KW-0325">Glycoprotein</keyword>
<dbReference type="Proteomes" id="UP000694923">
    <property type="component" value="Unplaced"/>
</dbReference>
<evidence type="ECO:0000256" key="7">
    <source>
        <dbReference type="ARBA" id="ARBA00023180"/>
    </source>
</evidence>